<dbReference type="GO" id="GO:0035591">
    <property type="term" value="F:signaling adaptor activity"/>
    <property type="evidence" value="ECO:0007669"/>
    <property type="project" value="TreeGrafter"/>
</dbReference>
<dbReference type="Proteomes" id="UP001058682">
    <property type="component" value="Chromosome"/>
</dbReference>
<evidence type="ECO:0000313" key="6">
    <source>
        <dbReference type="Proteomes" id="UP001058682"/>
    </source>
</evidence>
<evidence type="ECO:0000256" key="4">
    <source>
        <dbReference type="SAM" id="SignalP"/>
    </source>
</evidence>
<dbReference type="Gene3D" id="3.80.10.10">
    <property type="entry name" value="Ribonuclease Inhibitor"/>
    <property type="match status" value="1"/>
</dbReference>
<evidence type="ECO:0000256" key="2">
    <source>
        <dbReference type="ARBA" id="ARBA00022737"/>
    </source>
</evidence>
<dbReference type="RefSeq" id="WP_044978915.1">
    <property type="nucleotide sequence ID" value="NZ_CP009228.1"/>
</dbReference>
<feature type="compositionally biased region" description="Basic and acidic residues" evidence="3">
    <location>
        <begin position="28"/>
        <end position="37"/>
    </location>
</feature>
<evidence type="ECO:0000313" key="5">
    <source>
        <dbReference type="EMBL" id="UTY33020.1"/>
    </source>
</evidence>
<sequence length="443" mass="49906">MIKNFCKFAALVVFSLFVFSCSGKGREDETEHQEIQPKVDSQAGQTLENKKDGAAQSGTDKDDSANKANDLYKKALNEASIIFEFETVNKKISLSLIADKNVKIEGAVPSEIPADGSEIEVFIAKNSIALLGDVKELKILDSGILNKVKIIKAPDLRLLDISFSGLKNIEFLDCPVLENLVLEGNKQMERPDFSSLKGLKKLNLAKTAIHEVDFSSFSHLEYLDISSVNLKALDLTKNIELKELYCENAGLKNLDVSKNVKLTHLNCRENRLDDLSIFQNKELKFLDCGKNGLDTLLINLNTKLQRLHCDSNEIKDLDISSLKEIEEVYCYRNKIENIVLGSNIKLKSLFCFENNIDEKSMKTLFDSLIAGDGYNFKTIVVYAEKNPNLIYKPDKYFDHNFVPTEEMLNSSSFKFWKVYFTLYGLEDIGSILDSLLQKTGEAL</sequence>
<keyword evidence="1" id="KW-0433">Leucine-rich repeat</keyword>
<accession>A0AAE9MSR2</accession>
<dbReference type="PROSITE" id="PS51257">
    <property type="entry name" value="PROKAR_LIPOPROTEIN"/>
    <property type="match status" value="1"/>
</dbReference>
<dbReference type="PANTHER" id="PTHR47566:SF1">
    <property type="entry name" value="PROTEIN NUD1"/>
    <property type="match status" value="1"/>
</dbReference>
<dbReference type="SUPFAM" id="SSF52058">
    <property type="entry name" value="L domain-like"/>
    <property type="match status" value="1"/>
</dbReference>
<evidence type="ECO:0000256" key="3">
    <source>
        <dbReference type="SAM" id="MobiDB-lite"/>
    </source>
</evidence>
<dbReference type="InterPro" id="IPR052574">
    <property type="entry name" value="CDIRP"/>
</dbReference>
<name>A0AAE9MSR2_9SPIR</name>
<gene>
    <name evidence="5" type="ORF">E4N74_02605</name>
</gene>
<reference evidence="5" key="1">
    <citation type="submission" date="2019-04" db="EMBL/GenBank/DDBJ databases">
        <title>Whole genome sequencing of oral phylogroup 2 treponemes.</title>
        <authorList>
            <person name="Chan Y."/>
            <person name="Zeng H.H."/>
            <person name="Yu X.L."/>
            <person name="Leung W.K."/>
            <person name="Watt R.M."/>
        </authorList>
    </citation>
    <scope>NUCLEOTIDE SEQUENCE</scope>
    <source>
        <strain evidence="5">OMZ 835</strain>
    </source>
</reference>
<dbReference type="AlphaFoldDB" id="A0AAE9MSR2"/>
<dbReference type="EMBL" id="CP038804">
    <property type="protein sequence ID" value="UTY33020.1"/>
    <property type="molecule type" value="Genomic_DNA"/>
</dbReference>
<feature type="region of interest" description="Disordered" evidence="3">
    <location>
        <begin position="28"/>
        <end position="66"/>
    </location>
</feature>
<feature type="signal peptide" evidence="4">
    <location>
        <begin position="1"/>
        <end position="25"/>
    </location>
</feature>
<feature type="chain" id="PRO_5042229349" evidence="4">
    <location>
        <begin position="26"/>
        <end position="443"/>
    </location>
</feature>
<keyword evidence="2" id="KW-0677">Repeat</keyword>
<keyword evidence="4" id="KW-0732">Signal</keyword>
<organism evidence="5 6">
    <name type="scientific">Treponema putidum</name>
    <dbReference type="NCBI Taxonomy" id="221027"/>
    <lineage>
        <taxon>Bacteria</taxon>
        <taxon>Pseudomonadati</taxon>
        <taxon>Spirochaetota</taxon>
        <taxon>Spirochaetia</taxon>
        <taxon>Spirochaetales</taxon>
        <taxon>Treponemataceae</taxon>
        <taxon>Treponema</taxon>
    </lineage>
</organism>
<dbReference type="PANTHER" id="PTHR47566">
    <property type="match status" value="1"/>
</dbReference>
<protein>
    <submittedName>
        <fullName evidence="5">Leucine-rich repeat domain-containing protein</fullName>
    </submittedName>
</protein>
<dbReference type="KEGG" id="tpk:JO40_08655"/>
<evidence type="ECO:0000256" key="1">
    <source>
        <dbReference type="ARBA" id="ARBA00022614"/>
    </source>
</evidence>
<feature type="compositionally biased region" description="Basic and acidic residues" evidence="3">
    <location>
        <begin position="48"/>
        <end position="66"/>
    </location>
</feature>
<dbReference type="InterPro" id="IPR032675">
    <property type="entry name" value="LRR_dom_sf"/>
</dbReference>
<proteinExistence type="predicted"/>